<keyword evidence="6 10" id="KW-0547">Nucleotide-binding</keyword>
<evidence type="ECO:0000256" key="4">
    <source>
        <dbReference type="ARBA" id="ARBA00017309"/>
    </source>
</evidence>
<dbReference type="AlphaFoldDB" id="A0A914BZR9"/>
<dbReference type="SUPFAM" id="SSF52402">
    <property type="entry name" value="Adenine nucleotide alpha hydrolases-like"/>
    <property type="match status" value="1"/>
</dbReference>
<dbReference type="GO" id="GO:0003952">
    <property type="term" value="F:NAD+ synthase (glutamine-hydrolyzing) activity"/>
    <property type="evidence" value="ECO:0007669"/>
    <property type="project" value="UniProtKB-UniRule"/>
</dbReference>
<dbReference type="GO" id="GO:0009435">
    <property type="term" value="P:NAD+ biosynthetic process"/>
    <property type="evidence" value="ECO:0007669"/>
    <property type="project" value="UniProtKB-UniRule"/>
</dbReference>
<dbReference type="InterPro" id="IPR003694">
    <property type="entry name" value="NAD_synthase"/>
</dbReference>
<dbReference type="EC" id="6.3.5.1" evidence="3 10"/>
<dbReference type="GO" id="GO:0005737">
    <property type="term" value="C:cytoplasm"/>
    <property type="evidence" value="ECO:0007669"/>
    <property type="project" value="InterPro"/>
</dbReference>
<proteinExistence type="inferred from homology"/>
<protein>
    <recommendedName>
        <fullName evidence="4 10">Glutamine-dependent NAD(+) synthetase</fullName>
        <ecNumber evidence="3 10">6.3.5.1</ecNumber>
    </recommendedName>
    <alternativeName>
        <fullName evidence="9 10">NAD(+) synthase [glutamine-hydrolyzing]</fullName>
    </alternativeName>
</protein>
<dbReference type="GO" id="GO:0004359">
    <property type="term" value="F:glutaminase activity"/>
    <property type="evidence" value="ECO:0007669"/>
    <property type="project" value="InterPro"/>
</dbReference>
<dbReference type="HAMAP" id="MF_02090">
    <property type="entry name" value="NadE_glutamine_dep"/>
    <property type="match status" value="1"/>
</dbReference>
<dbReference type="Gene3D" id="3.40.50.620">
    <property type="entry name" value="HUPs"/>
    <property type="match status" value="1"/>
</dbReference>
<evidence type="ECO:0000256" key="5">
    <source>
        <dbReference type="ARBA" id="ARBA00022598"/>
    </source>
</evidence>
<evidence type="ECO:0000256" key="1">
    <source>
        <dbReference type="ARBA" id="ARBA00005188"/>
    </source>
</evidence>
<keyword evidence="8 10" id="KW-0520">NAD</keyword>
<evidence type="ECO:0000259" key="11">
    <source>
        <dbReference type="PROSITE" id="PS50263"/>
    </source>
</evidence>
<organism evidence="12 14">
    <name type="scientific">Acrobeloides nanus</name>
    <dbReference type="NCBI Taxonomy" id="290746"/>
    <lineage>
        <taxon>Eukaryota</taxon>
        <taxon>Metazoa</taxon>
        <taxon>Ecdysozoa</taxon>
        <taxon>Nematoda</taxon>
        <taxon>Chromadorea</taxon>
        <taxon>Rhabditida</taxon>
        <taxon>Tylenchina</taxon>
        <taxon>Cephalobomorpha</taxon>
        <taxon>Cephaloboidea</taxon>
        <taxon>Cephalobidae</taxon>
        <taxon>Acrobeloides</taxon>
    </lineage>
</organism>
<evidence type="ECO:0000313" key="14">
    <source>
        <dbReference type="WBParaSite" id="ACRNAN_Path_138.g480.t3"/>
    </source>
</evidence>
<dbReference type="PROSITE" id="PS50263">
    <property type="entry name" value="CN_HYDROLASE"/>
    <property type="match status" value="1"/>
</dbReference>
<evidence type="ECO:0000256" key="7">
    <source>
        <dbReference type="ARBA" id="ARBA00022840"/>
    </source>
</evidence>
<keyword evidence="12" id="KW-1185">Reference proteome</keyword>
<dbReference type="SUPFAM" id="SSF56317">
    <property type="entry name" value="Carbon-nitrogen hydrolase"/>
    <property type="match status" value="1"/>
</dbReference>
<sequence>MAWNRRINVAVCTVNNWVLDFVGNKERILKTCQEAYENGAHVRLGPELEICGYGCSDHYFELDTEWHSWEILREIVEESIKLKDMLIVTGMPVRYKLGLYNCLVSVANGKIINICPKIALCDDDIYRESRYFISWKHGFKIVDYELDPSYGFEQKTVPFGRTIITSLDGVSFGFEICEELWTAKSPSVDYALQGVDIICNASGSHHVLGKSHQRINQLVLGATRKLGGIYLYSNHRGCDGDRVYYDGMSSIVQNGKLYAQINQFDIEETCVVTSLLDLNDTTTFRAKISSSCQESSRSEMLPTIHFDAELLDQSPPSTPLAKPIRTRQRSEVDELCHGPPAWLWNYLRRSKASGFFLPLSGGQDSTAVALMVRLMCEKVTQAIRDNPDRDDPAYYLNGKKVGTDPGKLCNEILYTCYMGSENSSQETRNASASLADDIGANHSSILIDVAVRAILTIFETSFKFIPSFFSDDNREIMSLQNVQARIRMVLAYLYAQASLIYYKKPGGLLVLGTSNVDESLVGYLTKYDNSSADINPIGSISKHDLREFLSYVNESHSFQHLQWIIDSIPTAELRPLVEGKVVQSDEEEIGLTYNELSVIGRLRRPGCRGPYGLFMRLITCWYPQYTYAEIGEKVIRFYKRYAINRHKATISTPAYHANAYSNDDHRNDHRPFLYPDFEYQFNKIRKSVEELTADEKNTSH</sequence>
<keyword evidence="5 10" id="KW-0436">Ligase</keyword>
<dbReference type="PANTHER" id="PTHR23090">
    <property type="entry name" value="NH 3 /GLUTAMINE-DEPENDENT NAD + SYNTHETASE"/>
    <property type="match status" value="1"/>
</dbReference>
<dbReference type="InterPro" id="IPR003010">
    <property type="entry name" value="C-N_Hydrolase"/>
</dbReference>
<feature type="domain" description="CN hydrolase" evidence="11">
    <location>
        <begin position="7"/>
        <end position="278"/>
    </location>
</feature>
<comment type="similarity">
    <text evidence="2 10">In the C-terminal section; belongs to the NAD synthetase family.</text>
</comment>
<dbReference type="InterPro" id="IPR014445">
    <property type="entry name" value="Gln-dep_NAD_synthase"/>
</dbReference>
<dbReference type="NCBIfam" id="TIGR00552">
    <property type="entry name" value="nadE"/>
    <property type="match status" value="1"/>
</dbReference>
<dbReference type="InterPro" id="IPR014729">
    <property type="entry name" value="Rossmann-like_a/b/a_fold"/>
</dbReference>
<dbReference type="GO" id="GO:0005524">
    <property type="term" value="F:ATP binding"/>
    <property type="evidence" value="ECO:0007669"/>
    <property type="project" value="UniProtKB-UniRule"/>
</dbReference>
<dbReference type="Pfam" id="PF02540">
    <property type="entry name" value="NAD_synthase"/>
    <property type="match status" value="1"/>
</dbReference>
<dbReference type="CDD" id="cd00553">
    <property type="entry name" value="NAD_synthase"/>
    <property type="match status" value="1"/>
</dbReference>
<evidence type="ECO:0000256" key="3">
    <source>
        <dbReference type="ARBA" id="ARBA00012743"/>
    </source>
</evidence>
<dbReference type="Proteomes" id="UP000887540">
    <property type="component" value="Unplaced"/>
</dbReference>
<dbReference type="FunFam" id="3.40.50.620:FF:000036">
    <property type="entry name" value="Glutamine-dependent NAD(+) synthetase"/>
    <property type="match status" value="1"/>
</dbReference>
<dbReference type="InterPro" id="IPR022310">
    <property type="entry name" value="NAD/GMP_synthase"/>
</dbReference>
<accession>A0A914BZR9</accession>
<dbReference type="PANTHER" id="PTHR23090:SF9">
    <property type="entry name" value="GLUTAMINE-DEPENDENT NAD(+) SYNTHETASE"/>
    <property type="match status" value="1"/>
</dbReference>
<dbReference type="Pfam" id="PF00795">
    <property type="entry name" value="CN_hydrolase"/>
    <property type="match status" value="1"/>
</dbReference>
<evidence type="ECO:0000256" key="8">
    <source>
        <dbReference type="ARBA" id="ARBA00023027"/>
    </source>
</evidence>
<evidence type="ECO:0000256" key="10">
    <source>
        <dbReference type="PIRNR" id="PIRNR006630"/>
    </source>
</evidence>
<evidence type="ECO:0000313" key="13">
    <source>
        <dbReference type="WBParaSite" id="ACRNAN_Path_138.g480.t2"/>
    </source>
</evidence>
<dbReference type="WBParaSite" id="ACRNAN_Path_138.g480.t2">
    <property type="protein sequence ID" value="ACRNAN_Path_138.g480.t2"/>
    <property type="gene ID" value="ACRNAN_Path_138.g480"/>
</dbReference>
<evidence type="ECO:0000256" key="2">
    <source>
        <dbReference type="ARBA" id="ARBA00007145"/>
    </source>
</evidence>
<dbReference type="Gene3D" id="3.60.110.10">
    <property type="entry name" value="Carbon-nitrogen hydrolase"/>
    <property type="match status" value="1"/>
</dbReference>
<comment type="pathway">
    <text evidence="1 10">Cofactor biosynthesis; NAD(+) biosynthesis; NAD(+) from deamido-NAD(+) (L-Gln route): step 1/1.</text>
</comment>
<evidence type="ECO:0000256" key="6">
    <source>
        <dbReference type="ARBA" id="ARBA00022741"/>
    </source>
</evidence>
<dbReference type="InterPro" id="IPR036526">
    <property type="entry name" value="C-N_Hydrolase_sf"/>
</dbReference>
<keyword evidence="7 10" id="KW-0067">ATP-binding</keyword>
<dbReference type="PIRSF" id="PIRSF006630">
    <property type="entry name" value="NADS_GAT"/>
    <property type="match status" value="1"/>
</dbReference>
<evidence type="ECO:0000256" key="9">
    <source>
        <dbReference type="ARBA" id="ARBA00030681"/>
    </source>
</evidence>
<name>A0A914BZR9_9BILA</name>
<comment type="catalytic activity">
    <reaction evidence="10">
        <text>deamido-NAD(+) + L-glutamine + ATP + H2O = L-glutamate + AMP + diphosphate + NAD(+) + H(+)</text>
        <dbReference type="Rhea" id="RHEA:24384"/>
        <dbReference type="ChEBI" id="CHEBI:15377"/>
        <dbReference type="ChEBI" id="CHEBI:15378"/>
        <dbReference type="ChEBI" id="CHEBI:29985"/>
        <dbReference type="ChEBI" id="CHEBI:30616"/>
        <dbReference type="ChEBI" id="CHEBI:33019"/>
        <dbReference type="ChEBI" id="CHEBI:57540"/>
        <dbReference type="ChEBI" id="CHEBI:58359"/>
        <dbReference type="ChEBI" id="CHEBI:58437"/>
        <dbReference type="ChEBI" id="CHEBI:456215"/>
        <dbReference type="EC" id="6.3.5.1"/>
    </reaction>
</comment>
<reference evidence="13 14" key="1">
    <citation type="submission" date="2022-11" db="UniProtKB">
        <authorList>
            <consortium name="WormBaseParasite"/>
        </authorList>
    </citation>
    <scope>IDENTIFICATION</scope>
</reference>
<evidence type="ECO:0000313" key="12">
    <source>
        <dbReference type="Proteomes" id="UP000887540"/>
    </source>
</evidence>
<dbReference type="WBParaSite" id="ACRNAN_Path_138.g480.t3">
    <property type="protein sequence ID" value="ACRNAN_Path_138.g480.t3"/>
    <property type="gene ID" value="ACRNAN_Path_138.g480"/>
</dbReference>
<dbReference type="CDD" id="cd07570">
    <property type="entry name" value="GAT_Gln-NAD-synth"/>
    <property type="match status" value="1"/>
</dbReference>